<feature type="region of interest" description="Disordered" evidence="1">
    <location>
        <begin position="134"/>
        <end position="183"/>
    </location>
</feature>
<proteinExistence type="predicted"/>
<feature type="region of interest" description="Disordered" evidence="1">
    <location>
        <begin position="623"/>
        <end position="692"/>
    </location>
</feature>
<evidence type="ECO:0000313" key="3">
    <source>
        <dbReference type="Proteomes" id="UP000242814"/>
    </source>
</evidence>
<dbReference type="VEuPathDB" id="FungiDB:PABG_02576"/>
<evidence type="ECO:0000256" key="1">
    <source>
        <dbReference type="SAM" id="MobiDB-lite"/>
    </source>
</evidence>
<dbReference type="VEuPathDB" id="FungiDB:PADG_01008"/>
<organism evidence="2 3">
    <name type="scientific">Paracoccidioides brasiliensis</name>
    <dbReference type="NCBI Taxonomy" id="121759"/>
    <lineage>
        <taxon>Eukaryota</taxon>
        <taxon>Fungi</taxon>
        <taxon>Dikarya</taxon>
        <taxon>Ascomycota</taxon>
        <taxon>Pezizomycotina</taxon>
        <taxon>Eurotiomycetes</taxon>
        <taxon>Eurotiomycetidae</taxon>
        <taxon>Onygenales</taxon>
        <taxon>Ajellomycetaceae</taxon>
        <taxon>Paracoccidioides</taxon>
    </lineage>
</organism>
<name>A0A1D2JB02_PARBR</name>
<feature type="compositionally biased region" description="Basic and acidic residues" evidence="1">
    <location>
        <begin position="168"/>
        <end position="177"/>
    </location>
</feature>
<protein>
    <submittedName>
        <fullName evidence="2">Uncharacterized protein</fullName>
    </submittedName>
</protein>
<feature type="compositionally biased region" description="Polar residues" evidence="1">
    <location>
        <begin position="654"/>
        <end position="665"/>
    </location>
</feature>
<comment type="caution">
    <text evidence="2">The sequence shown here is derived from an EMBL/GenBank/DDBJ whole genome shotgun (WGS) entry which is preliminary data.</text>
</comment>
<feature type="region of interest" description="Disordered" evidence="1">
    <location>
        <begin position="1"/>
        <end position="118"/>
    </location>
</feature>
<sequence>MARKYRLFSKRMSKQGRSNAKGEDTPSPEGTPEQLLFPRTYVPSTTGNIFSPVHRHPGSAPLSNDSVTNQETSPAPPTTPADMSSIAMETAERPKIYYPKEKKDGDKPPLSAPLMQTENSYPELPAKRIGRLSTARKVSSNPELRGDEMFGGNQGTVHTTLSPTSSDKSAETPEKEYYQSPPKLDGIILGSPELSLTNKGTCGTRGTARLVSPERRVTSVRGSIKLDEAEEYSCWTSSTATFGRTPSENNTELSLPGQMSIINPHLPPRPPTPTEFRQSSQPQRLNSFNHSFFRGRSGSRIRKGRSCYRTSPFIHITRGQRALSAPQQPGIYSQQDNYVSKPGVNEILNVAEQSGPEAIDSNTTDTTQFLTMSEEPPHKEIFAQLKALTNDVANIKMEELRILHQLEVVNTNVKILSEGLELEKRARFKSLATHDKSIKNHITLVVGELGEAVESVAAAVASISDMAGNINQAYPNTSDDNITPNWSDVMEQEVGKTSVRTPATVCGTPFDPVDNEALTVRSAEEISNSRANDGSIGSPVARARSQTNPTFSRGISEDQGQQQRGGFCGSQTGQKRGVWNPKRNNGGANRRGSSNNSNNKKGKSLHAFSVPSKRLLIIDPTAPVARPSGQHPPAPAATQAPALVSPTFTPGGFQAQSFVHPNSRVTGPLGALSQTPGNPVGFPPRQSSLGYNNSSVRGRPGNSNPIHIPFGNFNHGYAPVPPPSVPVVPHVGYPQFNNSQSFGNVPHAGQWPAANRVFTPYRAWPSAANWYQQVYPNGNNNNINSPR</sequence>
<feature type="compositionally biased region" description="Polar residues" evidence="1">
    <location>
        <begin position="155"/>
        <end position="167"/>
    </location>
</feature>
<feature type="compositionally biased region" description="Basic and acidic residues" evidence="1">
    <location>
        <begin position="90"/>
        <end position="107"/>
    </location>
</feature>
<evidence type="ECO:0000313" key="2">
    <source>
        <dbReference type="EMBL" id="ODH25658.1"/>
    </source>
</evidence>
<accession>A0A1D2JB02</accession>
<feature type="region of interest" description="Disordered" evidence="1">
    <location>
        <begin position="524"/>
        <end position="609"/>
    </location>
</feature>
<feature type="compositionally biased region" description="Polar residues" evidence="1">
    <location>
        <begin position="544"/>
        <end position="574"/>
    </location>
</feature>
<feature type="compositionally biased region" description="Basic residues" evidence="1">
    <location>
        <begin position="1"/>
        <end position="14"/>
    </location>
</feature>
<feature type="compositionally biased region" description="Polar residues" evidence="1">
    <location>
        <begin position="61"/>
        <end position="73"/>
    </location>
</feature>
<dbReference type="AlphaFoldDB" id="A0A1D2JB02"/>
<reference evidence="2 3" key="1">
    <citation type="submission" date="2016-06" db="EMBL/GenBank/DDBJ databases">
        <authorList>
            <person name="Kjaerup R.B."/>
            <person name="Dalgaard T.S."/>
            <person name="Juul-Madsen H.R."/>
        </authorList>
    </citation>
    <scope>NUCLEOTIDE SEQUENCE [LARGE SCALE GENOMIC DNA]</scope>
    <source>
        <strain evidence="2 3">Pb300</strain>
    </source>
</reference>
<feature type="compositionally biased region" description="Low complexity" evidence="1">
    <location>
        <begin position="582"/>
        <end position="599"/>
    </location>
</feature>
<dbReference type="Proteomes" id="UP000242814">
    <property type="component" value="Unassembled WGS sequence"/>
</dbReference>
<gene>
    <name evidence="2" type="ORF">ACO22_05174</name>
</gene>
<dbReference type="EMBL" id="LZYO01000221">
    <property type="protein sequence ID" value="ODH25658.1"/>
    <property type="molecule type" value="Genomic_DNA"/>
</dbReference>